<dbReference type="InterPro" id="IPR050204">
    <property type="entry name" value="AraC_XylS_family_regulators"/>
</dbReference>
<dbReference type="SUPFAM" id="SSF51182">
    <property type="entry name" value="RmlC-like cupins"/>
    <property type="match status" value="1"/>
</dbReference>
<dbReference type="PROSITE" id="PS00041">
    <property type="entry name" value="HTH_ARAC_FAMILY_1"/>
    <property type="match status" value="1"/>
</dbReference>
<gene>
    <name evidence="5" type="ORF">H0I76_11440</name>
</gene>
<dbReference type="InterPro" id="IPR032783">
    <property type="entry name" value="AraC_lig"/>
</dbReference>
<accession>A0A8J7M7U3</accession>
<dbReference type="InterPro" id="IPR020449">
    <property type="entry name" value="Tscrpt_reg_AraC-type_HTH"/>
</dbReference>
<dbReference type="GO" id="GO:0003700">
    <property type="term" value="F:DNA-binding transcription factor activity"/>
    <property type="evidence" value="ECO:0007669"/>
    <property type="project" value="InterPro"/>
</dbReference>
<evidence type="ECO:0000256" key="1">
    <source>
        <dbReference type="ARBA" id="ARBA00023015"/>
    </source>
</evidence>
<evidence type="ECO:0000313" key="5">
    <source>
        <dbReference type="EMBL" id="MBK0399805.1"/>
    </source>
</evidence>
<dbReference type="InterPro" id="IPR018062">
    <property type="entry name" value="HTH_AraC-typ_CS"/>
</dbReference>
<keyword evidence="6" id="KW-1185">Reference proteome</keyword>
<dbReference type="Proteomes" id="UP000655420">
    <property type="component" value="Unassembled WGS sequence"/>
</dbReference>
<evidence type="ECO:0000259" key="4">
    <source>
        <dbReference type="PROSITE" id="PS01124"/>
    </source>
</evidence>
<dbReference type="PANTHER" id="PTHR46796:SF7">
    <property type="entry name" value="ARAC FAMILY TRANSCRIPTIONAL REGULATOR"/>
    <property type="match status" value="1"/>
</dbReference>
<evidence type="ECO:0000256" key="3">
    <source>
        <dbReference type="ARBA" id="ARBA00023163"/>
    </source>
</evidence>
<feature type="domain" description="HTH araC/xylS-type" evidence="4">
    <location>
        <begin position="208"/>
        <end position="306"/>
    </location>
</feature>
<evidence type="ECO:0000256" key="2">
    <source>
        <dbReference type="ARBA" id="ARBA00023125"/>
    </source>
</evidence>
<dbReference type="Pfam" id="PF12852">
    <property type="entry name" value="Cupin_6"/>
    <property type="match status" value="1"/>
</dbReference>
<dbReference type="EMBL" id="JAEHHL010000006">
    <property type="protein sequence ID" value="MBK0399805.1"/>
    <property type="molecule type" value="Genomic_DNA"/>
</dbReference>
<dbReference type="Pfam" id="PF12833">
    <property type="entry name" value="HTH_18"/>
    <property type="match status" value="1"/>
</dbReference>
<dbReference type="AlphaFoldDB" id="A0A8J7M7U3"/>
<dbReference type="InterPro" id="IPR009057">
    <property type="entry name" value="Homeodomain-like_sf"/>
</dbReference>
<dbReference type="Gene3D" id="1.10.10.60">
    <property type="entry name" value="Homeodomain-like"/>
    <property type="match status" value="1"/>
</dbReference>
<proteinExistence type="predicted"/>
<dbReference type="PROSITE" id="PS01124">
    <property type="entry name" value="HTH_ARAC_FAMILY_2"/>
    <property type="match status" value="1"/>
</dbReference>
<dbReference type="SMART" id="SM00342">
    <property type="entry name" value="HTH_ARAC"/>
    <property type="match status" value="1"/>
</dbReference>
<dbReference type="RefSeq" id="WP_200609993.1">
    <property type="nucleotide sequence ID" value="NZ_JAEHHL010000006.1"/>
</dbReference>
<organism evidence="5 6">
    <name type="scientific">Thermohalobaculum xanthum</name>
    <dbReference type="NCBI Taxonomy" id="2753746"/>
    <lineage>
        <taxon>Bacteria</taxon>
        <taxon>Pseudomonadati</taxon>
        <taxon>Pseudomonadota</taxon>
        <taxon>Alphaproteobacteria</taxon>
        <taxon>Rhodobacterales</taxon>
        <taxon>Paracoccaceae</taxon>
        <taxon>Thermohalobaculum</taxon>
    </lineage>
</organism>
<dbReference type="PRINTS" id="PR00032">
    <property type="entry name" value="HTHARAC"/>
</dbReference>
<name>A0A8J7M7U3_9RHOB</name>
<dbReference type="InterPro" id="IPR018060">
    <property type="entry name" value="HTH_AraC"/>
</dbReference>
<keyword evidence="2" id="KW-0238">DNA-binding</keyword>
<dbReference type="GO" id="GO:0043565">
    <property type="term" value="F:sequence-specific DNA binding"/>
    <property type="evidence" value="ECO:0007669"/>
    <property type="project" value="InterPro"/>
</dbReference>
<reference evidence="5" key="1">
    <citation type="submission" date="2020-12" db="EMBL/GenBank/DDBJ databases">
        <title>Bacterial taxonomy.</title>
        <authorList>
            <person name="Pan X."/>
        </authorList>
    </citation>
    <scope>NUCLEOTIDE SEQUENCE</scope>
    <source>
        <strain evidence="5">M0105</strain>
    </source>
</reference>
<dbReference type="SUPFAM" id="SSF46689">
    <property type="entry name" value="Homeodomain-like"/>
    <property type="match status" value="2"/>
</dbReference>
<keyword evidence="1" id="KW-0805">Transcription regulation</keyword>
<dbReference type="InterPro" id="IPR011051">
    <property type="entry name" value="RmlC_Cupin_sf"/>
</dbReference>
<comment type="caution">
    <text evidence="5">The sequence shown here is derived from an EMBL/GenBank/DDBJ whole genome shotgun (WGS) entry which is preliminary data.</text>
</comment>
<keyword evidence="3" id="KW-0804">Transcription</keyword>
<evidence type="ECO:0000313" key="6">
    <source>
        <dbReference type="Proteomes" id="UP000655420"/>
    </source>
</evidence>
<sequence length="307" mass="33136">MDVLDDILATLNLRGALYFRTQFNGPWGVTVPELGQAARFHLVVKGNVHVTVAGEASAWLEPGDLVLIPRGRSHVLADAPGRSAPPLETVLNAAGYDGEGVLALGGSDEAASTQMICGHLTFRAGADHPLLRALPDHLVITNALRAREPWLDEMLRLIARRMFSDAPGSAAAVTRLSEIVLIEVLRVGVAQSGPLKGVLAAFADPQIGRALTLMHQRPEEVWTVERLAAEVGMSRSRFAERFAETLGTGPMAYLSDWRLQKALAMLEDGRRSVQQIAQDSGYRSPAAFSRAFGAKFGVAPSEWRRSG</sequence>
<protein>
    <submittedName>
        <fullName evidence="5">AraC family transcriptional regulator</fullName>
    </submittedName>
</protein>
<dbReference type="PANTHER" id="PTHR46796">
    <property type="entry name" value="HTH-TYPE TRANSCRIPTIONAL ACTIVATOR RHAS-RELATED"/>
    <property type="match status" value="1"/>
</dbReference>